<accession>A0AAV5US41</accession>
<dbReference type="Proteomes" id="UP001432322">
    <property type="component" value="Unassembled WGS sequence"/>
</dbReference>
<dbReference type="AlphaFoldDB" id="A0AAV5US41"/>
<comment type="caution">
    <text evidence="1">The sequence shown here is derived from an EMBL/GenBank/DDBJ whole genome shotgun (WGS) entry which is preliminary data.</text>
</comment>
<feature type="non-terminal residue" evidence="1">
    <location>
        <position position="78"/>
    </location>
</feature>
<feature type="non-terminal residue" evidence="1">
    <location>
        <position position="1"/>
    </location>
</feature>
<protein>
    <submittedName>
        <fullName evidence="1">Uncharacterized protein</fullName>
    </submittedName>
</protein>
<evidence type="ECO:0000313" key="1">
    <source>
        <dbReference type="EMBL" id="GMT09392.1"/>
    </source>
</evidence>
<evidence type="ECO:0000313" key="2">
    <source>
        <dbReference type="Proteomes" id="UP001432322"/>
    </source>
</evidence>
<reference evidence="1" key="1">
    <citation type="submission" date="2023-10" db="EMBL/GenBank/DDBJ databases">
        <title>Genome assembly of Pristionchus species.</title>
        <authorList>
            <person name="Yoshida K."/>
            <person name="Sommer R.J."/>
        </authorList>
    </citation>
    <scope>NUCLEOTIDE SEQUENCE</scope>
    <source>
        <strain evidence="1">RS5133</strain>
    </source>
</reference>
<dbReference type="EMBL" id="BTSY01000001">
    <property type="protein sequence ID" value="GMT09392.1"/>
    <property type="molecule type" value="Genomic_DNA"/>
</dbReference>
<gene>
    <name evidence="1" type="ORF">PFISCL1PPCAC_689</name>
</gene>
<name>A0AAV5US41_9BILA</name>
<organism evidence="1 2">
    <name type="scientific">Pristionchus fissidentatus</name>
    <dbReference type="NCBI Taxonomy" id="1538716"/>
    <lineage>
        <taxon>Eukaryota</taxon>
        <taxon>Metazoa</taxon>
        <taxon>Ecdysozoa</taxon>
        <taxon>Nematoda</taxon>
        <taxon>Chromadorea</taxon>
        <taxon>Rhabditida</taxon>
        <taxon>Rhabditina</taxon>
        <taxon>Diplogasteromorpha</taxon>
        <taxon>Diplogasteroidea</taxon>
        <taxon>Neodiplogasteridae</taxon>
        <taxon>Pristionchus</taxon>
    </lineage>
</organism>
<proteinExistence type="predicted"/>
<keyword evidence="2" id="KW-1185">Reference proteome</keyword>
<sequence>SFINIRSNKTASSYKSVAKKVNAETTNVNHRVPIMISEKTSHGIQNQGIASDRIISCTCNNSKCVRVKTDSRQIGWIS</sequence>